<keyword evidence="2" id="KW-1185">Reference proteome</keyword>
<protein>
    <submittedName>
        <fullName evidence="1">Uncharacterized protein</fullName>
    </submittedName>
</protein>
<evidence type="ECO:0000313" key="1">
    <source>
        <dbReference type="EMBL" id="MCK8143446.1"/>
    </source>
</evidence>
<accession>A0A9X1XX58</accession>
<evidence type="ECO:0000313" key="2">
    <source>
        <dbReference type="Proteomes" id="UP001139260"/>
    </source>
</evidence>
<sequence length="99" mass="10348">ANNPAIHSGSDPSDWKADLAEAAVTNELNAGETKGAAQQSVVNGWYLNDVAVVQAAQNSYIAGSSMRNGNLLTLLGLGVAGELIIRGVEREKRQRSTVA</sequence>
<reference evidence="1" key="1">
    <citation type="submission" date="2022-04" db="EMBL/GenBank/DDBJ databases">
        <title>Flavobacterium pygoscelis sp. nov. isolated from Chinstrap chick (Pygoscelis antarcticus).</title>
        <authorList>
            <person name="Irgang R."/>
            <person name="Poblete-Morales M."/>
            <person name="Avendano-Herrera R."/>
        </authorList>
    </citation>
    <scope>NUCLEOTIDE SEQUENCE</scope>
    <source>
        <strain evidence="1">I-SCBP12n</strain>
    </source>
</reference>
<proteinExistence type="predicted"/>
<organism evidence="1 2">
    <name type="scientific">Flavobacterium pygoscelis</name>
    <dbReference type="NCBI Taxonomy" id="2893176"/>
    <lineage>
        <taxon>Bacteria</taxon>
        <taxon>Pseudomonadati</taxon>
        <taxon>Bacteroidota</taxon>
        <taxon>Flavobacteriia</taxon>
        <taxon>Flavobacteriales</taxon>
        <taxon>Flavobacteriaceae</taxon>
        <taxon>Flavobacterium</taxon>
    </lineage>
</organism>
<gene>
    <name evidence="1" type="ORF">MW871_16265</name>
</gene>
<feature type="non-terminal residue" evidence="1">
    <location>
        <position position="1"/>
    </location>
</feature>
<dbReference type="AlphaFoldDB" id="A0A9X1XX58"/>
<comment type="caution">
    <text evidence="1">The sequence shown here is derived from an EMBL/GenBank/DDBJ whole genome shotgun (WGS) entry which is preliminary data.</text>
</comment>
<name>A0A9X1XX58_9FLAO</name>
<dbReference type="Proteomes" id="UP001139260">
    <property type="component" value="Unassembled WGS sequence"/>
</dbReference>
<dbReference type="EMBL" id="JALNUB010000040">
    <property type="protein sequence ID" value="MCK8143446.1"/>
    <property type="molecule type" value="Genomic_DNA"/>
</dbReference>